<reference evidence="12" key="1">
    <citation type="submission" date="2014-08" db="EMBL/GenBank/DDBJ databases">
        <authorList>
            <person name="Edwards T."/>
        </authorList>
    </citation>
    <scope>NUCLEOTIDE SEQUENCE</scope>
</reference>
<comment type="pathway">
    <text evidence="1 9">Carbohydrate degradation; pentose phosphate pathway; D-ribulose 5-phosphate from D-glucose 6-phosphate (oxidative stage): step 1/3.</text>
</comment>
<dbReference type="Gene3D" id="3.40.50.720">
    <property type="entry name" value="NAD(P)-binding Rossmann-like Domain"/>
    <property type="match status" value="1"/>
</dbReference>
<evidence type="ECO:0000256" key="8">
    <source>
        <dbReference type="ARBA" id="ARBA00023277"/>
    </source>
</evidence>
<evidence type="ECO:0000256" key="4">
    <source>
        <dbReference type="ARBA" id="ARBA00020444"/>
    </source>
</evidence>
<evidence type="ECO:0000259" key="11">
    <source>
        <dbReference type="Pfam" id="PF02781"/>
    </source>
</evidence>
<evidence type="ECO:0000256" key="5">
    <source>
        <dbReference type="ARBA" id="ARBA00022526"/>
    </source>
</evidence>
<keyword evidence="8 9" id="KW-0119">Carbohydrate metabolism</keyword>
<dbReference type="InterPro" id="IPR001282">
    <property type="entry name" value="G6P_DH"/>
</dbReference>
<dbReference type="AlphaFoldDB" id="A0A0U1YP45"/>
<dbReference type="PANTHER" id="PTHR23429">
    <property type="entry name" value="GLUCOSE-6-PHOSPHATE 1-DEHYDROGENASE G6PD"/>
    <property type="match status" value="1"/>
</dbReference>
<dbReference type="HAMAP" id="MF_00966">
    <property type="entry name" value="G6PD"/>
    <property type="match status" value="1"/>
</dbReference>
<dbReference type="SUPFAM" id="SSF55347">
    <property type="entry name" value="Glyceraldehyde-3-phosphate dehydrogenase-like, C-terminal domain"/>
    <property type="match status" value="1"/>
</dbReference>
<evidence type="ECO:0000256" key="2">
    <source>
        <dbReference type="ARBA" id="ARBA00009975"/>
    </source>
</evidence>
<feature type="domain" description="Glucose-6-phosphate dehydrogenase NAD-binding" evidence="10">
    <location>
        <begin position="21"/>
        <end position="199"/>
    </location>
</feature>
<comment type="function">
    <text evidence="9">Catalyzes the rate-limiting step of the oxidative pentose-phosphate pathway, which represents a route for the dissimilation of carbohydrates besides glycolysis.</text>
</comment>
<dbReference type="PROSITE" id="PS00069">
    <property type="entry name" value="G6P_DEHYDROGENASE"/>
    <property type="match status" value="1"/>
</dbReference>
<evidence type="ECO:0000313" key="12">
    <source>
        <dbReference type="EMBL" id="AJE25531.1"/>
    </source>
</evidence>
<reference evidence="12" key="2">
    <citation type="submission" date="2016-01" db="EMBL/GenBank/DDBJ databases">
        <title>Development of a RT-qPCR platform for the biosurfactant producer Starmerella bombicola.</title>
        <authorList>
            <person name="Roelants S.K.L.W."/>
            <person name="Ciesielska K."/>
            <person name="De Maeseneire S.L."/>
            <person name="Verweire S."/>
            <person name="Lequeux G."/>
            <person name="Beauprez J."/>
            <person name="Van Bogaert I.N.A."/>
            <person name="Pattyn F."/>
            <person name="Devreese B."/>
            <person name="Soetaert W."/>
        </authorList>
    </citation>
    <scope>NUCLEOTIDE SEQUENCE</scope>
</reference>
<keyword evidence="7 9" id="KW-0560">Oxidoreductase</keyword>
<dbReference type="UniPathway" id="UPA00115">
    <property type="reaction ID" value="UER00408"/>
</dbReference>
<gene>
    <name evidence="12" type="primary">TDH1</name>
</gene>
<dbReference type="GO" id="GO:0004345">
    <property type="term" value="F:glucose-6-phosphate dehydrogenase activity"/>
    <property type="evidence" value="ECO:0007669"/>
    <property type="project" value="UniProtKB-EC"/>
</dbReference>
<dbReference type="Pfam" id="PF00479">
    <property type="entry name" value="G6PD_N"/>
    <property type="match status" value="1"/>
</dbReference>
<evidence type="ECO:0000256" key="1">
    <source>
        <dbReference type="ARBA" id="ARBA00004937"/>
    </source>
</evidence>
<dbReference type="PANTHER" id="PTHR23429:SF0">
    <property type="entry name" value="GLUCOSE-6-PHOSPHATE 1-DEHYDROGENASE"/>
    <property type="match status" value="1"/>
</dbReference>
<dbReference type="PIRSF" id="PIRSF000110">
    <property type="entry name" value="G6PD"/>
    <property type="match status" value="1"/>
</dbReference>
<evidence type="ECO:0000259" key="10">
    <source>
        <dbReference type="Pfam" id="PF00479"/>
    </source>
</evidence>
<proteinExistence type="inferred from homology"/>
<dbReference type="Gene3D" id="3.30.360.10">
    <property type="entry name" value="Dihydrodipicolinate Reductase, domain 2"/>
    <property type="match status" value="1"/>
</dbReference>
<dbReference type="InterPro" id="IPR019796">
    <property type="entry name" value="G6P_DH_AS"/>
</dbReference>
<dbReference type="SMR" id="A0A0U1YP45"/>
<sequence>MPGKDTKDTTFSFDKSVTITVFGASGDLASKKTFPALFTLYVQGLLPPQTKIFGYARSDMSPEKFNEKVSSHFEMLGPANNSKKEEFLKLCKYVRGTYNEDKDFSKLNEVLNDAEKDMDEKNRLLYLALPPSQFAEVCSHLKKECYLKKDEGHIRVIIEKPFGHDLASSRELQDNLSPLFGEDEIYRIDHYLGKEMVKNLSIVRFMNTFMMGCWSNQYISNVQITFKEPFGTEGRGGYFDDIGIIRDVMQNHLLQVLSLVAMDRPVSDGPEDTRDEKVKVLRMVRPIKLEDVVLGQYEAAEVNGEKKPGYKDDDSIKNKDTKTPTYAAFAVYIDSERWDGVPFILKAGKALDEPKVEIRLQFKPVPGAASHQIARNELVFRVQPTEAIYLKMNTKFPGLKSEAVVTDLDLSYRRRFSNVQIPQAYESLILDCLNGDHSNFVRDDELDEAWQIITPLLESIDQGKLKIEKYPYGSRGPAAAEELLKASGYTRSRADEKYTWPTTAGHANL</sequence>
<name>A0A0U1YP45_STABO</name>
<dbReference type="EMBL" id="KM355971">
    <property type="protein sequence ID" value="AJE25531.1"/>
    <property type="molecule type" value="Genomic_DNA"/>
</dbReference>
<dbReference type="GO" id="GO:0050661">
    <property type="term" value="F:NADP binding"/>
    <property type="evidence" value="ECO:0007669"/>
    <property type="project" value="InterPro"/>
</dbReference>
<dbReference type="GO" id="GO:0009051">
    <property type="term" value="P:pentose-phosphate shunt, oxidative branch"/>
    <property type="evidence" value="ECO:0007669"/>
    <property type="project" value="TreeGrafter"/>
</dbReference>
<dbReference type="GO" id="GO:0006006">
    <property type="term" value="P:glucose metabolic process"/>
    <property type="evidence" value="ECO:0007669"/>
    <property type="project" value="UniProtKB-KW"/>
</dbReference>
<evidence type="ECO:0000256" key="6">
    <source>
        <dbReference type="ARBA" id="ARBA00022857"/>
    </source>
</evidence>
<keyword evidence="6 9" id="KW-0521">NADP</keyword>
<comment type="similarity">
    <text evidence="2 9">Belongs to the glucose-6-phosphate dehydrogenase family.</text>
</comment>
<dbReference type="InterPro" id="IPR022674">
    <property type="entry name" value="G6P_DH_NAD-bd"/>
</dbReference>
<dbReference type="NCBIfam" id="TIGR00871">
    <property type="entry name" value="zwf"/>
    <property type="match status" value="1"/>
</dbReference>
<feature type="domain" description="Glucose-6-phosphate dehydrogenase C-terminal" evidence="11">
    <location>
        <begin position="202"/>
        <end position="489"/>
    </location>
</feature>
<organism evidence="12">
    <name type="scientific">Starmerella bombicola</name>
    <name type="common">Yeast</name>
    <name type="synonym">Candida bombicola</name>
    <dbReference type="NCBI Taxonomy" id="75736"/>
    <lineage>
        <taxon>Eukaryota</taxon>
        <taxon>Fungi</taxon>
        <taxon>Dikarya</taxon>
        <taxon>Ascomycota</taxon>
        <taxon>Saccharomycotina</taxon>
        <taxon>Dipodascomycetes</taxon>
        <taxon>Dipodascales</taxon>
        <taxon>Trichomonascaceae</taxon>
        <taxon>Starmerella</taxon>
    </lineage>
</organism>
<dbReference type="GO" id="GO:0005829">
    <property type="term" value="C:cytosol"/>
    <property type="evidence" value="ECO:0007669"/>
    <property type="project" value="TreeGrafter"/>
</dbReference>
<keyword evidence="5 9" id="KW-0313">Glucose metabolism</keyword>
<protein>
    <recommendedName>
        <fullName evidence="4 9">Glucose-6-phosphate 1-dehydrogenase</fullName>
        <ecNumber evidence="3 9">1.1.1.49</ecNumber>
    </recommendedName>
</protein>
<dbReference type="EC" id="1.1.1.49" evidence="3 9"/>
<dbReference type="Pfam" id="PF02781">
    <property type="entry name" value="G6PD_C"/>
    <property type="match status" value="1"/>
</dbReference>
<dbReference type="InterPro" id="IPR036291">
    <property type="entry name" value="NAD(P)-bd_dom_sf"/>
</dbReference>
<dbReference type="PRINTS" id="PR00079">
    <property type="entry name" value="G6PDHDRGNASE"/>
</dbReference>
<evidence type="ECO:0000256" key="7">
    <source>
        <dbReference type="ARBA" id="ARBA00023002"/>
    </source>
</evidence>
<dbReference type="SUPFAM" id="SSF51735">
    <property type="entry name" value="NAD(P)-binding Rossmann-fold domains"/>
    <property type="match status" value="1"/>
</dbReference>
<dbReference type="InterPro" id="IPR022675">
    <property type="entry name" value="G6P_DH_C"/>
</dbReference>
<accession>A0A0U1YP45</accession>
<evidence type="ECO:0000256" key="9">
    <source>
        <dbReference type="RuleBase" id="RU362120"/>
    </source>
</evidence>
<evidence type="ECO:0000256" key="3">
    <source>
        <dbReference type="ARBA" id="ARBA00013019"/>
    </source>
</evidence>
<comment type="catalytic activity">
    <reaction evidence="9">
        <text>D-glucose 6-phosphate + NADP(+) = 6-phospho-D-glucono-1,5-lactone + NADPH + H(+)</text>
        <dbReference type="Rhea" id="RHEA:15841"/>
        <dbReference type="ChEBI" id="CHEBI:15378"/>
        <dbReference type="ChEBI" id="CHEBI:57783"/>
        <dbReference type="ChEBI" id="CHEBI:57955"/>
        <dbReference type="ChEBI" id="CHEBI:58349"/>
        <dbReference type="ChEBI" id="CHEBI:61548"/>
        <dbReference type="EC" id="1.1.1.49"/>
    </reaction>
</comment>